<feature type="transmembrane region" description="Helical" evidence="1">
    <location>
        <begin position="31"/>
        <end position="48"/>
    </location>
</feature>
<dbReference type="Gene3D" id="1.10.1760.20">
    <property type="match status" value="1"/>
</dbReference>
<dbReference type="GeneID" id="24843031"/>
<dbReference type="Proteomes" id="UP000027981">
    <property type="component" value="Chromosome"/>
</dbReference>
<name>A0A075LUB7_9EURY</name>
<feature type="transmembrane region" description="Helical" evidence="1">
    <location>
        <begin position="55"/>
        <end position="73"/>
    </location>
</feature>
<accession>A0A075LUB7</accession>
<keyword evidence="1" id="KW-0812">Transmembrane</keyword>
<reference evidence="2 3" key="2">
    <citation type="journal article" date="2015" name="Genome Announc.">
        <title>Complete Genome Sequence of Hyperthermophilic Piezophilic Archaeon Palaeococcus pacificus DY20341T, Isolated from Deep-Sea Hydrothermal Sediments.</title>
        <authorList>
            <person name="Zeng X."/>
            <person name="Jebbar M."/>
            <person name="Shao Z."/>
        </authorList>
    </citation>
    <scope>NUCLEOTIDE SEQUENCE [LARGE SCALE GENOMIC DNA]</scope>
    <source>
        <strain evidence="2 3">DY20341</strain>
    </source>
</reference>
<dbReference type="OrthoDB" id="85595at2157"/>
<reference evidence="3" key="1">
    <citation type="submission" date="2013-06" db="EMBL/GenBank/DDBJ databases">
        <title>Complete Genome Sequence of Hyperthermophilic Palaeococcus pacificus DY20341T, Isolated from a Deep-Sea Hydrothermal Sediments.</title>
        <authorList>
            <person name="Zeng X."/>
            <person name="Shao Z."/>
        </authorList>
    </citation>
    <scope>NUCLEOTIDE SEQUENCE [LARGE SCALE GENOMIC DNA]</scope>
    <source>
        <strain evidence="3">DY20341</strain>
    </source>
</reference>
<keyword evidence="3" id="KW-1185">Reference proteome</keyword>
<dbReference type="EMBL" id="CP006019">
    <property type="protein sequence ID" value="AIF70310.1"/>
    <property type="molecule type" value="Genomic_DNA"/>
</dbReference>
<dbReference type="HOGENOM" id="CLU_094093_0_0_2"/>
<evidence type="ECO:0000313" key="2">
    <source>
        <dbReference type="EMBL" id="AIF70310.1"/>
    </source>
</evidence>
<dbReference type="eggNOG" id="arCOG03794">
    <property type="taxonomic scope" value="Archaea"/>
</dbReference>
<dbReference type="RefSeq" id="WP_048165776.1">
    <property type="nucleotide sequence ID" value="NZ_CP006019.1"/>
</dbReference>
<keyword evidence="1" id="KW-0472">Membrane</keyword>
<keyword evidence="1" id="KW-1133">Transmembrane helix</keyword>
<evidence type="ECO:0008006" key="4">
    <source>
        <dbReference type="Google" id="ProtNLM"/>
    </source>
</evidence>
<organism evidence="2 3">
    <name type="scientific">Palaeococcus pacificus DY20341</name>
    <dbReference type="NCBI Taxonomy" id="1343739"/>
    <lineage>
        <taxon>Archaea</taxon>
        <taxon>Methanobacteriati</taxon>
        <taxon>Methanobacteriota</taxon>
        <taxon>Thermococci</taxon>
        <taxon>Thermococcales</taxon>
        <taxon>Thermococcaceae</taxon>
        <taxon>Palaeococcus</taxon>
    </lineage>
</organism>
<protein>
    <recommendedName>
        <fullName evidence="4">Riboflavin transporter</fullName>
    </recommendedName>
</protein>
<dbReference type="AlphaFoldDB" id="A0A075LUB7"/>
<gene>
    <name evidence="2" type="ORF">PAP_09675</name>
</gene>
<evidence type="ECO:0000313" key="3">
    <source>
        <dbReference type="Proteomes" id="UP000027981"/>
    </source>
</evidence>
<feature type="transmembrane region" description="Helical" evidence="1">
    <location>
        <begin position="110"/>
        <end position="134"/>
    </location>
</feature>
<proteinExistence type="predicted"/>
<dbReference type="KEGG" id="ppac:PAP_09675"/>
<sequence length="195" mass="21657">MKAKEVALIGLMLALALMLQVSPFKIKTPWGMDIDFVAVPIMIIYFIYSFRESFLGLALLFLGLTLIAQSSWLGASMKFFATLSVLLGLEIAKRLTGFSTSSLNSAKTPIFIVLALTFAVLIRAPLMIAMNYYYAIPIWFGIPREQVIPVVEEFTHMPFWLAISLPNAIQTVVDVIGGFLVSFPVIRALPHVVKE</sequence>
<dbReference type="STRING" id="1343739.PAP_09675"/>
<evidence type="ECO:0000256" key="1">
    <source>
        <dbReference type="SAM" id="Phobius"/>
    </source>
</evidence>